<feature type="signal peptide" evidence="2">
    <location>
        <begin position="1"/>
        <end position="23"/>
    </location>
</feature>
<feature type="region of interest" description="Disordered" evidence="1">
    <location>
        <begin position="128"/>
        <end position="153"/>
    </location>
</feature>
<feature type="compositionally biased region" description="Basic residues" evidence="1">
    <location>
        <begin position="370"/>
        <end position="383"/>
    </location>
</feature>
<feature type="region of interest" description="Disordered" evidence="1">
    <location>
        <begin position="433"/>
        <end position="453"/>
    </location>
</feature>
<keyword evidence="2" id="KW-0732">Signal</keyword>
<gene>
    <name evidence="4" type="ORF">CLUMA_CG007382</name>
</gene>
<organism evidence="4 5">
    <name type="scientific">Clunio marinus</name>
    <dbReference type="NCBI Taxonomy" id="568069"/>
    <lineage>
        <taxon>Eukaryota</taxon>
        <taxon>Metazoa</taxon>
        <taxon>Ecdysozoa</taxon>
        <taxon>Arthropoda</taxon>
        <taxon>Hexapoda</taxon>
        <taxon>Insecta</taxon>
        <taxon>Pterygota</taxon>
        <taxon>Neoptera</taxon>
        <taxon>Endopterygota</taxon>
        <taxon>Diptera</taxon>
        <taxon>Nematocera</taxon>
        <taxon>Chironomoidea</taxon>
        <taxon>Chironomidae</taxon>
        <taxon>Clunio</taxon>
    </lineage>
</organism>
<evidence type="ECO:0000259" key="3">
    <source>
        <dbReference type="Pfam" id="PF15888"/>
    </source>
</evidence>
<feature type="region of interest" description="Disordered" evidence="1">
    <location>
        <begin position="261"/>
        <end position="298"/>
    </location>
</feature>
<protein>
    <submittedName>
        <fullName evidence="4">CLUMA_CG007382, isoform A</fullName>
    </submittedName>
</protein>
<feature type="domain" description="Folded gastrulation N-terminal" evidence="3">
    <location>
        <begin position="72"/>
        <end position="166"/>
    </location>
</feature>
<proteinExistence type="predicted"/>
<sequence length="470" mass="53126">MSWRIVQLTFAICWIMLISFTEAYPVESKPLNNNPETWNFGDGWLVFNSKNPLDPSAEALISSDPHIKKSKITPKSIFIAPNAFNGQGQMCPHGFRVDDNGKCIKTVTINQDEVLAARITELFGVDTNPNQNSDIDSDYYDFDDESKSDKDSGPLQINLPLAIDIEEDIDGKKVEYFIEEKVIDMRNLNPNSVVMTTEKIDETTSTLSPVIDVTDFVTTEEMITSSTSKPMTEISDETTIPFDASFTTFSTQKIDEDEVISTTMTSTETITTEELTTSTEEPTTTTSTTTTTQEPSTTTMKKVKIFSVDFLPKSQRKANRLGQINARLKNSRDRDRDRARKQKPTAISTKTNENSTTKLYKVERQPSSLRKNRTRSGGLKRKSTTTTTTSTEAPVTASTEKSFWWLPKGWSIDETKEKPVLVRFWSQQPLSQDDRARSHNARQRVNSRMPTDNIFREITAPELESVLKKK</sequence>
<feature type="compositionally biased region" description="Acidic residues" evidence="1">
    <location>
        <begin position="135"/>
        <end position="144"/>
    </location>
</feature>
<name>A0A1J1I0J4_9DIPT</name>
<feature type="compositionally biased region" description="Low complexity" evidence="1">
    <location>
        <begin position="384"/>
        <end position="393"/>
    </location>
</feature>
<dbReference type="Pfam" id="PF15888">
    <property type="entry name" value="FOG_N"/>
    <property type="match status" value="1"/>
</dbReference>
<evidence type="ECO:0000256" key="2">
    <source>
        <dbReference type="SAM" id="SignalP"/>
    </source>
</evidence>
<dbReference type="Proteomes" id="UP000183832">
    <property type="component" value="Unassembled WGS sequence"/>
</dbReference>
<dbReference type="InterPro" id="IPR031761">
    <property type="entry name" value="FOG_N"/>
</dbReference>
<evidence type="ECO:0000256" key="1">
    <source>
        <dbReference type="SAM" id="MobiDB-lite"/>
    </source>
</evidence>
<keyword evidence="5" id="KW-1185">Reference proteome</keyword>
<feature type="chain" id="PRO_5012091330" evidence="2">
    <location>
        <begin position="24"/>
        <end position="470"/>
    </location>
</feature>
<dbReference type="OrthoDB" id="8197748at2759"/>
<dbReference type="EMBL" id="CVRI01000038">
    <property type="protein sequence ID" value="CRK93856.1"/>
    <property type="molecule type" value="Genomic_DNA"/>
</dbReference>
<reference evidence="4 5" key="1">
    <citation type="submission" date="2015-04" db="EMBL/GenBank/DDBJ databases">
        <authorList>
            <person name="Syromyatnikov M.Y."/>
            <person name="Popov V.N."/>
        </authorList>
    </citation>
    <scope>NUCLEOTIDE SEQUENCE [LARGE SCALE GENOMIC DNA]</scope>
</reference>
<evidence type="ECO:0000313" key="4">
    <source>
        <dbReference type="EMBL" id="CRK93856.1"/>
    </source>
</evidence>
<feature type="region of interest" description="Disordered" evidence="1">
    <location>
        <begin position="317"/>
        <end position="393"/>
    </location>
</feature>
<feature type="compositionally biased region" description="Polar residues" evidence="1">
    <location>
        <begin position="345"/>
        <end position="358"/>
    </location>
</feature>
<evidence type="ECO:0000313" key="5">
    <source>
        <dbReference type="Proteomes" id="UP000183832"/>
    </source>
</evidence>
<accession>A0A1J1I0J4</accession>
<dbReference type="AlphaFoldDB" id="A0A1J1I0J4"/>